<protein>
    <submittedName>
        <fullName evidence="2">GGDEF domain-containing protein</fullName>
    </submittedName>
</protein>
<comment type="caution">
    <text evidence="2">The sequence shown here is derived from an EMBL/GenBank/DDBJ whole genome shotgun (WGS) entry which is preliminary data.</text>
</comment>
<dbReference type="InterPro" id="IPR050706">
    <property type="entry name" value="Cyclic-di-GMP_PDE-like"/>
</dbReference>
<organism evidence="2 3">
    <name type="scientific">Gluconobacter japonicus</name>
    <dbReference type="NCBI Taxonomy" id="376620"/>
    <lineage>
        <taxon>Bacteria</taxon>
        <taxon>Pseudomonadati</taxon>
        <taxon>Pseudomonadota</taxon>
        <taxon>Alphaproteobacteria</taxon>
        <taxon>Acetobacterales</taxon>
        <taxon>Acetobacteraceae</taxon>
        <taxon>Gluconobacter</taxon>
    </lineage>
</organism>
<reference evidence="2" key="1">
    <citation type="submission" date="2020-04" db="EMBL/GenBank/DDBJ databases">
        <authorList>
            <person name="Sombolestani A."/>
        </authorList>
    </citation>
    <scope>NUCLEOTIDE SEQUENCE</scope>
    <source>
        <strain evidence="2">R71697</strain>
    </source>
</reference>
<gene>
    <name evidence="2" type="ORF">HKD32_02180</name>
</gene>
<sequence>MAHPDTGLRLPDPLMRQESTSTPLPVIRKVLTAMRQAILPRLGIAAALTILQEELQADTLLFSSFMPPTDDSILHKSAPFPQGLQECLQENTFVPSLAAIRFSADAKYAVLICEAIRSQSPLGLICWKKTLWSQEDIELLQTVMSLIAATQEHDALHRRVLEECHYDLASNLLNWDGLKDEMKRRTPRLDRECLPATLMVAYVPGLTDITQNIGFQAGEEALIQCIALLRKAVRPTDAIARLSGNTFALWMDGGDRFAMAERAERMTAHGIPLLIDPPMHLPLYIGLISREPNDQDSSPELLLERATQALHDALDEQKKWRFSYEAP</sequence>
<dbReference type="PANTHER" id="PTHR33121">
    <property type="entry name" value="CYCLIC DI-GMP PHOSPHODIESTERASE PDEF"/>
    <property type="match status" value="1"/>
</dbReference>
<evidence type="ECO:0000259" key="1">
    <source>
        <dbReference type="PROSITE" id="PS50887"/>
    </source>
</evidence>
<dbReference type="RefSeq" id="WP_082905288.1">
    <property type="nucleotide sequence ID" value="NZ_JABCQN010000001.1"/>
</dbReference>
<dbReference type="Pfam" id="PF00990">
    <property type="entry name" value="GGDEF"/>
    <property type="match status" value="1"/>
</dbReference>
<reference evidence="2" key="2">
    <citation type="submission" date="2020-11" db="EMBL/GenBank/DDBJ databases">
        <title>Description of novel Gluconobacter species.</title>
        <authorList>
            <person name="Cleenwerck I."/>
            <person name="Cnockaert M."/>
            <person name="Borremans W."/>
            <person name="Wieme A.D."/>
            <person name="De Vuyst L."/>
            <person name="Vandamme P."/>
        </authorList>
    </citation>
    <scope>NUCLEOTIDE SEQUENCE</scope>
    <source>
        <strain evidence="2">R71697</strain>
    </source>
</reference>
<dbReference type="Proteomes" id="UP000661006">
    <property type="component" value="Unassembled WGS sequence"/>
</dbReference>
<dbReference type="SUPFAM" id="SSF55073">
    <property type="entry name" value="Nucleotide cyclase"/>
    <property type="match status" value="1"/>
</dbReference>
<dbReference type="PROSITE" id="PS50887">
    <property type="entry name" value="GGDEF"/>
    <property type="match status" value="1"/>
</dbReference>
<accession>A0A9Q2IRZ8</accession>
<dbReference type="AlphaFoldDB" id="A0A9Q2IRZ8"/>
<dbReference type="GO" id="GO:0071111">
    <property type="term" value="F:cyclic-guanylate-specific phosphodiesterase activity"/>
    <property type="evidence" value="ECO:0007669"/>
    <property type="project" value="InterPro"/>
</dbReference>
<evidence type="ECO:0000313" key="3">
    <source>
        <dbReference type="Proteomes" id="UP000661006"/>
    </source>
</evidence>
<dbReference type="InterPro" id="IPR043128">
    <property type="entry name" value="Rev_trsase/Diguanyl_cyclase"/>
</dbReference>
<evidence type="ECO:0000313" key="2">
    <source>
        <dbReference type="EMBL" id="MBF0869669.1"/>
    </source>
</evidence>
<dbReference type="SMART" id="SM00267">
    <property type="entry name" value="GGDEF"/>
    <property type="match status" value="1"/>
</dbReference>
<dbReference type="InterPro" id="IPR000160">
    <property type="entry name" value="GGDEF_dom"/>
</dbReference>
<dbReference type="InterPro" id="IPR029787">
    <property type="entry name" value="Nucleotide_cyclase"/>
</dbReference>
<dbReference type="PANTHER" id="PTHR33121:SF79">
    <property type="entry name" value="CYCLIC DI-GMP PHOSPHODIESTERASE PDED-RELATED"/>
    <property type="match status" value="1"/>
</dbReference>
<feature type="domain" description="GGDEF" evidence="1">
    <location>
        <begin position="194"/>
        <end position="326"/>
    </location>
</feature>
<dbReference type="Gene3D" id="3.30.70.270">
    <property type="match status" value="1"/>
</dbReference>
<name>A0A9Q2IRZ8_GLUJA</name>
<dbReference type="GeneID" id="81473487"/>
<dbReference type="EMBL" id="JABCQN010000001">
    <property type="protein sequence ID" value="MBF0869669.1"/>
    <property type="molecule type" value="Genomic_DNA"/>
</dbReference>
<proteinExistence type="predicted"/>